<proteinExistence type="predicted"/>
<evidence type="ECO:0000313" key="3">
    <source>
        <dbReference type="Proteomes" id="UP001419268"/>
    </source>
</evidence>
<accession>A0AAP0HXM9</accession>
<dbReference type="AlphaFoldDB" id="A0AAP0HXM9"/>
<name>A0AAP0HXM9_9MAGN</name>
<evidence type="ECO:0000313" key="2">
    <source>
        <dbReference type="EMBL" id="KAK9105463.1"/>
    </source>
</evidence>
<comment type="caution">
    <text evidence="2">The sequence shown here is derived from an EMBL/GenBank/DDBJ whole genome shotgun (WGS) entry which is preliminary data.</text>
</comment>
<reference evidence="2 3" key="1">
    <citation type="submission" date="2024-01" db="EMBL/GenBank/DDBJ databases">
        <title>Genome assemblies of Stephania.</title>
        <authorList>
            <person name="Yang L."/>
        </authorList>
    </citation>
    <scope>NUCLEOTIDE SEQUENCE [LARGE SCALE GENOMIC DNA]</scope>
    <source>
        <strain evidence="2">JXDWG</strain>
        <tissue evidence="2">Leaf</tissue>
    </source>
</reference>
<organism evidence="2 3">
    <name type="scientific">Stephania cephalantha</name>
    <dbReference type="NCBI Taxonomy" id="152367"/>
    <lineage>
        <taxon>Eukaryota</taxon>
        <taxon>Viridiplantae</taxon>
        <taxon>Streptophyta</taxon>
        <taxon>Embryophyta</taxon>
        <taxon>Tracheophyta</taxon>
        <taxon>Spermatophyta</taxon>
        <taxon>Magnoliopsida</taxon>
        <taxon>Ranunculales</taxon>
        <taxon>Menispermaceae</taxon>
        <taxon>Menispermoideae</taxon>
        <taxon>Cissampelideae</taxon>
        <taxon>Stephania</taxon>
    </lineage>
</organism>
<keyword evidence="3" id="KW-1185">Reference proteome</keyword>
<feature type="compositionally biased region" description="Polar residues" evidence="1">
    <location>
        <begin position="1"/>
        <end position="26"/>
    </location>
</feature>
<dbReference type="EMBL" id="JBBNAG010000009">
    <property type="protein sequence ID" value="KAK9105463.1"/>
    <property type="molecule type" value="Genomic_DNA"/>
</dbReference>
<dbReference type="Proteomes" id="UP001419268">
    <property type="component" value="Unassembled WGS sequence"/>
</dbReference>
<gene>
    <name evidence="2" type="ORF">Scep_022307</name>
</gene>
<feature type="compositionally biased region" description="Basic and acidic residues" evidence="1">
    <location>
        <begin position="27"/>
        <end position="36"/>
    </location>
</feature>
<feature type="region of interest" description="Disordered" evidence="1">
    <location>
        <begin position="1"/>
        <end position="50"/>
    </location>
</feature>
<evidence type="ECO:0000256" key="1">
    <source>
        <dbReference type="SAM" id="MobiDB-lite"/>
    </source>
</evidence>
<protein>
    <submittedName>
        <fullName evidence="2">Uncharacterized protein</fullName>
    </submittedName>
</protein>
<sequence length="86" mass="9375">MKLSSSIVLTPSWSSSNPPATVSRTPSSRDRGRDKSPTSSHPSSSSSLPYQTSYPLQFLLFLSKPIFLRPLPLLATMAARSQTHLS</sequence>
<feature type="compositionally biased region" description="Low complexity" evidence="1">
    <location>
        <begin position="37"/>
        <end position="50"/>
    </location>
</feature>